<dbReference type="RefSeq" id="WP_129229883.1">
    <property type="nucleotide sequence ID" value="NZ_QYBB01000076.1"/>
</dbReference>
<dbReference type="EMBL" id="QYBB01000076">
    <property type="protein sequence ID" value="RYC29037.1"/>
    <property type="molecule type" value="Genomic_DNA"/>
</dbReference>
<keyword evidence="4" id="KW-0812">Transmembrane</keyword>
<proteinExistence type="inferred from homology"/>
<evidence type="ECO:0000256" key="1">
    <source>
        <dbReference type="ARBA" id="ARBA00006484"/>
    </source>
</evidence>
<dbReference type="GO" id="GO:0016020">
    <property type="term" value="C:membrane"/>
    <property type="evidence" value="ECO:0007669"/>
    <property type="project" value="TreeGrafter"/>
</dbReference>
<dbReference type="GO" id="GO:0016491">
    <property type="term" value="F:oxidoreductase activity"/>
    <property type="evidence" value="ECO:0007669"/>
    <property type="project" value="UniProtKB-KW"/>
</dbReference>
<keyword evidence="6" id="KW-1185">Reference proteome</keyword>
<dbReference type="InterPro" id="IPR036291">
    <property type="entry name" value="NAD(P)-bd_dom_sf"/>
</dbReference>
<dbReference type="Pfam" id="PF00106">
    <property type="entry name" value="adh_short"/>
    <property type="match status" value="1"/>
</dbReference>
<reference evidence="5 6" key="2">
    <citation type="submission" date="2019-02" db="EMBL/GenBank/DDBJ databases">
        <title>'Lichenibacterium ramalinii' gen. nov. sp. nov., 'Lichenibacterium minor' gen. nov. sp. nov.</title>
        <authorList>
            <person name="Pankratov T."/>
        </authorList>
    </citation>
    <scope>NUCLEOTIDE SEQUENCE [LARGE SCALE GENOMIC DNA]</scope>
    <source>
        <strain evidence="5 6">RmlP026</strain>
    </source>
</reference>
<comment type="caution">
    <text evidence="5">The sequence shown here is derived from an EMBL/GenBank/DDBJ whole genome shotgun (WGS) entry which is preliminary data.</text>
</comment>
<dbReference type="SUPFAM" id="SSF51735">
    <property type="entry name" value="NAD(P)-binding Rossmann-fold domains"/>
    <property type="match status" value="1"/>
</dbReference>
<sequence length="328" mass="33310">MARRIEGTTVVVTGASSGIGRATALAFAGEGANVVLAARRAELLDALALECRAAGGRALAVPTDVTDAAAVGKLAEAALARFGAVDTWVNVAGTGVFGPYEQADVDLHRRTIEVNLIGAMNGAAAALPIFKRRGRGVLVSTVSMGGWAPVPFAAAYTASKFGLRGFNASLRQQFEAREDIHVCGVFPAMVDTPGLEHLANASGKRIDPGPFLYTAGDVASAILGVARHPRGEVAVGWPARAGQAAYALSPRLTELATGALFRWLVRRAGPAPRTEGALRAPIPAGTTASGGALARKGLPSAGPISLGLAVAGLAVLAGAVLAAERRAD</sequence>
<name>A0A4Q2U2G8_9HYPH</name>
<organism evidence="5 6">
    <name type="scientific">Lichenibacterium minor</name>
    <dbReference type="NCBI Taxonomy" id="2316528"/>
    <lineage>
        <taxon>Bacteria</taxon>
        <taxon>Pseudomonadati</taxon>
        <taxon>Pseudomonadota</taxon>
        <taxon>Alphaproteobacteria</taxon>
        <taxon>Hyphomicrobiales</taxon>
        <taxon>Lichenihabitantaceae</taxon>
        <taxon>Lichenibacterium</taxon>
    </lineage>
</organism>
<comment type="similarity">
    <text evidence="1 3">Belongs to the short-chain dehydrogenases/reductases (SDR) family.</text>
</comment>
<accession>A0A4Q2U2G8</accession>
<evidence type="ECO:0000256" key="4">
    <source>
        <dbReference type="SAM" id="Phobius"/>
    </source>
</evidence>
<dbReference type="PRINTS" id="PR00080">
    <property type="entry name" value="SDRFAMILY"/>
</dbReference>
<dbReference type="PANTHER" id="PTHR44196">
    <property type="entry name" value="DEHYDROGENASE/REDUCTASE SDR FAMILY MEMBER 7B"/>
    <property type="match status" value="1"/>
</dbReference>
<dbReference type="Gene3D" id="3.40.50.720">
    <property type="entry name" value="NAD(P)-binding Rossmann-like Domain"/>
    <property type="match status" value="1"/>
</dbReference>
<dbReference type="AlphaFoldDB" id="A0A4Q2U2G8"/>
<keyword evidence="4" id="KW-1133">Transmembrane helix</keyword>
<evidence type="ECO:0000256" key="3">
    <source>
        <dbReference type="RuleBase" id="RU000363"/>
    </source>
</evidence>
<dbReference type="PANTHER" id="PTHR44196:SF1">
    <property type="entry name" value="DEHYDROGENASE_REDUCTASE SDR FAMILY MEMBER 7B"/>
    <property type="match status" value="1"/>
</dbReference>
<feature type="transmembrane region" description="Helical" evidence="4">
    <location>
        <begin position="304"/>
        <end position="323"/>
    </location>
</feature>
<dbReference type="PROSITE" id="PS00061">
    <property type="entry name" value="ADH_SHORT"/>
    <property type="match status" value="1"/>
</dbReference>
<keyword evidence="2" id="KW-0560">Oxidoreductase</keyword>
<evidence type="ECO:0000256" key="2">
    <source>
        <dbReference type="ARBA" id="ARBA00023002"/>
    </source>
</evidence>
<dbReference type="OrthoDB" id="450111at2"/>
<protein>
    <submittedName>
        <fullName evidence="5">SDR family NAD(P)-dependent oxidoreductase</fullName>
    </submittedName>
</protein>
<dbReference type="Proteomes" id="UP000290759">
    <property type="component" value="Unassembled WGS sequence"/>
</dbReference>
<dbReference type="InterPro" id="IPR002347">
    <property type="entry name" value="SDR_fam"/>
</dbReference>
<dbReference type="PRINTS" id="PR00081">
    <property type="entry name" value="GDHRDH"/>
</dbReference>
<keyword evidence="4" id="KW-0472">Membrane</keyword>
<evidence type="ECO:0000313" key="6">
    <source>
        <dbReference type="Proteomes" id="UP000290759"/>
    </source>
</evidence>
<reference evidence="5 6" key="1">
    <citation type="submission" date="2018-12" db="EMBL/GenBank/DDBJ databases">
        <authorList>
            <person name="Grouzdev D.S."/>
            <person name="Krutkina M.S."/>
        </authorList>
    </citation>
    <scope>NUCLEOTIDE SEQUENCE [LARGE SCALE GENOMIC DNA]</scope>
    <source>
        <strain evidence="5 6">RmlP026</strain>
    </source>
</reference>
<dbReference type="InterPro" id="IPR020904">
    <property type="entry name" value="Sc_DH/Rdtase_CS"/>
</dbReference>
<evidence type="ECO:0000313" key="5">
    <source>
        <dbReference type="EMBL" id="RYC29037.1"/>
    </source>
</evidence>
<gene>
    <name evidence="5" type="ORF">D3273_26090</name>
</gene>